<evidence type="ECO:0000256" key="1">
    <source>
        <dbReference type="ARBA" id="ARBA00008779"/>
    </source>
</evidence>
<dbReference type="PANTHER" id="PTHR42693:SF53">
    <property type="entry name" value="ENDO-4-O-SULFATASE"/>
    <property type="match status" value="1"/>
</dbReference>
<dbReference type="Pfam" id="PF00884">
    <property type="entry name" value="Sulfatase"/>
    <property type="match status" value="1"/>
</dbReference>
<dbReference type="EMBL" id="JAKKSL010000005">
    <property type="protein sequence ID" value="MCI2285384.1"/>
    <property type="molecule type" value="Genomic_DNA"/>
</dbReference>
<comment type="caution">
    <text evidence="4">The sequence shown here is derived from an EMBL/GenBank/DDBJ whole genome shotgun (WGS) entry which is preliminary data.</text>
</comment>
<evidence type="ECO:0000256" key="2">
    <source>
        <dbReference type="ARBA" id="ARBA00022801"/>
    </source>
</evidence>
<evidence type="ECO:0000313" key="5">
    <source>
        <dbReference type="Proteomes" id="UP001139646"/>
    </source>
</evidence>
<reference evidence="4" key="1">
    <citation type="submission" date="2022-01" db="EMBL/GenBank/DDBJ databases">
        <title>Colwellia maritima, isolated from seawater.</title>
        <authorList>
            <person name="Kristyanto S."/>
            <person name="Jung J."/>
            <person name="Jeon C.O."/>
        </authorList>
    </citation>
    <scope>NUCLEOTIDE SEQUENCE</scope>
    <source>
        <strain evidence="4">MSW7</strain>
    </source>
</reference>
<dbReference type="RefSeq" id="WP_242288268.1">
    <property type="nucleotide sequence ID" value="NZ_JAKKSL010000005.1"/>
</dbReference>
<keyword evidence="2" id="KW-0378">Hydrolase</keyword>
<dbReference type="SUPFAM" id="SSF53649">
    <property type="entry name" value="Alkaline phosphatase-like"/>
    <property type="match status" value="1"/>
</dbReference>
<keyword evidence="5" id="KW-1185">Reference proteome</keyword>
<dbReference type="PROSITE" id="PS51257">
    <property type="entry name" value="PROKAR_LIPOPROTEIN"/>
    <property type="match status" value="1"/>
</dbReference>
<dbReference type="InterPro" id="IPR000917">
    <property type="entry name" value="Sulfatase_N"/>
</dbReference>
<evidence type="ECO:0000313" key="4">
    <source>
        <dbReference type="EMBL" id="MCI2285384.1"/>
    </source>
</evidence>
<evidence type="ECO:0000259" key="3">
    <source>
        <dbReference type="Pfam" id="PF00884"/>
    </source>
</evidence>
<gene>
    <name evidence="4" type="ORF">L3081_20850</name>
</gene>
<dbReference type="PANTHER" id="PTHR42693">
    <property type="entry name" value="ARYLSULFATASE FAMILY MEMBER"/>
    <property type="match status" value="1"/>
</dbReference>
<dbReference type="Gene3D" id="3.30.1120.10">
    <property type="match status" value="1"/>
</dbReference>
<dbReference type="Proteomes" id="UP001139646">
    <property type="component" value="Unassembled WGS sequence"/>
</dbReference>
<comment type="similarity">
    <text evidence="1">Belongs to the sulfatase family.</text>
</comment>
<organism evidence="4 5">
    <name type="scientific">Colwellia maritima</name>
    <dbReference type="NCBI Taxonomy" id="2912588"/>
    <lineage>
        <taxon>Bacteria</taxon>
        <taxon>Pseudomonadati</taxon>
        <taxon>Pseudomonadota</taxon>
        <taxon>Gammaproteobacteria</taxon>
        <taxon>Alteromonadales</taxon>
        <taxon>Colwelliaceae</taxon>
        <taxon>Colwellia</taxon>
    </lineage>
</organism>
<name>A0ABS9X5A5_9GAMM</name>
<dbReference type="CDD" id="cd16034">
    <property type="entry name" value="sulfatase_like"/>
    <property type="match status" value="1"/>
</dbReference>
<accession>A0ABS9X5A5</accession>
<sequence length="551" mass="61918">MISITSRNKRNWSMYRLTLALSLSPLVITGCSKEAEMKQEKTADVQASTQVKKKPNLLYIFPDQLRLYSMGLWQQSGYDKVLRTKGDPVYTPAIDQLAKESVVFTQVVSNHPVCSPHRAMLMSGMWPSQNGVEDLNTKVNRSQGLREDITTFTDVLNEAGYDTAYVGKVHWQRINKVFDKDGNYVGSEQAPGGFVPNPFDNYIPPGIGRRGNEYWFQSIGDVHNDNKTYSSEPELVGGHKDGDFHSPHQFSVDVEADVIVKYLKNENGERDPNKPFSIVWAPNPPHNPYSSIEDTKVSVYEQYYKGLPADELLIRDNVKANKSSSVLPWNGDSRAIANTPQAETAVPIYLSHVTAVDQQVAKVLQALEAAGEAENTIIVYTTDHGEMMGSQSLMAKNYIYEESFRVPFILKAPSIAHRTDDLMLSTVDIMPTLLALMGLADQIPKTVAGTDYSTGVKTGQYNQKPASALYMNMSRKGVRTDRYSYVVIKTGETELYDNIEDPYQLKNLLPNDIPDQDYTFLKEQLGYWLTEAQDGWAEQHKHPQLISYPNS</sequence>
<dbReference type="InterPro" id="IPR017850">
    <property type="entry name" value="Alkaline_phosphatase_core_sf"/>
</dbReference>
<proteinExistence type="inferred from homology"/>
<dbReference type="InterPro" id="IPR050738">
    <property type="entry name" value="Sulfatase"/>
</dbReference>
<protein>
    <submittedName>
        <fullName evidence="4">Sulfatase</fullName>
    </submittedName>
</protein>
<feature type="domain" description="Sulfatase N-terminal" evidence="3">
    <location>
        <begin position="83"/>
        <end position="438"/>
    </location>
</feature>
<dbReference type="Gene3D" id="3.40.720.10">
    <property type="entry name" value="Alkaline Phosphatase, subunit A"/>
    <property type="match status" value="1"/>
</dbReference>